<evidence type="ECO:0000313" key="2">
    <source>
        <dbReference type="EMBL" id="MBH1940830.1"/>
    </source>
</evidence>
<dbReference type="Proteomes" id="UP000623269">
    <property type="component" value="Unassembled WGS sequence"/>
</dbReference>
<dbReference type="AlphaFoldDB" id="A0A8J7H2N4"/>
<feature type="domain" description="DUF2087" evidence="1">
    <location>
        <begin position="16"/>
        <end position="86"/>
    </location>
</feature>
<sequence>MEPQLELKDFLDKEGKLTLFPAKRRKKILSLMYIASKFEQGIIYSEKEVNAIIEAHHTFQNKWLLRRELIDKGFLDRKNDGSKYWVTEIQPKLERFGLDE</sequence>
<dbReference type="EMBL" id="JAEAGR010000006">
    <property type="protein sequence ID" value="MBH1940830.1"/>
    <property type="molecule type" value="Genomic_DNA"/>
</dbReference>
<proteinExistence type="predicted"/>
<reference evidence="2" key="1">
    <citation type="submission" date="2020-12" db="EMBL/GenBank/DDBJ databases">
        <title>M. sibirica DSM 26468T genome.</title>
        <authorList>
            <person name="Thieme N."/>
            <person name="Rettenmaier R."/>
            <person name="Zverlov V."/>
            <person name="Liebl W."/>
        </authorList>
    </citation>
    <scope>NUCLEOTIDE SEQUENCE</scope>
    <source>
        <strain evidence="2">DSM 26468</strain>
    </source>
</reference>
<gene>
    <name evidence="2" type="ORF">I5677_08010</name>
</gene>
<dbReference type="Pfam" id="PF09860">
    <property type="entry name" value="DUF2087"/>
    <property type="match status" value="1"/>
</dbReference>
<comment type="caution">
    <text evidence="2">The sequence shown here is derived from an EMBL/GenBank/DDBJ whole genome shotgun (WGS) entry which is preliminary data.</text>
</comment>
<organism evidence="2 3">
    <name type="scientific">Mobilitalea sibirica</name>
    <dbReference type="NCBI Taxonomy" id="1462919"/>
    <lineage>
        <taxon>Bacteria</taxon>
        <taxon>Bacillati</taxon>
        <taxon>Bacillota</taxon>
        <taxon>Clostridia</taxon>
        <taxon>Lachnospirales</taxon>
        <taxon>Lachnospiraceae</taxon>
        <taxon>Mobilitalea</taxon>
    </lineage>
</organism>
<dbReference type="InterPro" id="IPR018656">
    <property type="entry name" value="DUF2087"/>
</dbReference>
<name>A0A8J7H2N4_9FIRM</name>
<dbReference type="RefSeq" id="WP_197661049.1">
    <property type="nucleotide sequence ID" value="NZ_JAEAGR010000006.1"/>
</dbReference>
<keyword evidence="3" id="KW-1185">Reference proteome</keyword>
<protein>
    <submittedName>
        <fullName evidence="2">DUF2087 domain-containing protein</fullName>
    </submittedName>
</protein>
<evidence type="ECO:0000259" key="1">
    <source>
        <dbReference type="Pfam" id="PF09860"/>
    </source>
</evidence>
<accession>A0A8J7H2N4</accession>
<evidence type="ECO:0000313" key="3">
    <source>
        <dbReference type="Proteomes" id="UP000623269"/>
    </source>
</evidence>